<dbReference type="Gene3D" id="3.30.470.20">
    <property type="entry name" value="ATP-grasp fold, B domain"/>
    <property type="match status" value="1"/>
</dbReference>
<dbReference type="Proteomes" id="UP000035366">
    <property type="component" value="Chromosome"/>
</dbReference>
<proteinExistence type="predicted"/>
<name>A0ABM5TUS2_9ACTN</name>
<dbReference type="PROSITE" id="PS50975">
    <property type="entry name" value="ATP_GRASP"/>
    <property type="match status" value="1"/>
</dbReference>
<sequence>MPYRILVLVSEAYKFKLDNHSIIPSALYREGHEVHIGDIDTLGVHDSVVVCDRMRVSEEFVAGGEFPKLSESSASAEDFDLVWVLAGTHPEATTDYFQLLWLLNRKVPFVNDATALFYLNAKSNLGAVVPAENLPASYVSNDYEFLNALVESDPGRSWVTKPTNGGCGQNVYVVNDQDRNRSALLAAATGNATSRYVSYGRDIIGMAKRYTAVQEYIPNVRSNEKRVILAGDVPVTGFLRFHRDNDHRANATVGARFERLTLTPDEEVFLRRLGKRLMDHGIFYVGVDLAYPYVIELNMENPGGLNYHRRATGEDKSSEAVRAVLSALRTAGKLSQDRR</sequence>
<dbReference type="Pfam" id="PF02955">
    <property type="entry name" value="GSH-S_ATP"/>
    <property type="match status" value="1"/>
</dbReference>
<dbReference type="InterPro" id="IPR011761">
    <property type="entry name" value="ATP-grasp"/>
</dbReference>
<evidence type="ECO:0000313" key="4">
    <source>
        <dbReference type="Proteomes" id="UP000035366"/>
    </source>
</evidence>
<dbReference type="PANTHER" id="PTHR21621:SF4">
    <property type="entry name" value="GLUTATHIONE SYNTHETASE"/>
    <property type="match status" value="1"/>
</dbReference>
<gene>
    <name evidence="3" type="ORF">ABB07_33845</name>
</gene>
<accession>A0ABM5TUS2</accession>
<dbReference type="InterPro" id="IPR013815">
    <property type="entry name" value="ATP_grasp_subdomain_1"/>
</dbReference>
<evidence type="ECO:0000313" key="3">
    <source>
        <dbReference type="EMBL" id="AKJ14864.1"/>
    </source>
</evidence>
<dbReference type="PANTHER" id="PTHR21621">
    <property type="entry name" value="RIBOSOMAL PROTEIN S6 MODIFICATION PROTEIN"/>
    <property type="match status" value="1"/>
</dbReference>
<protein>
    <submittedName>
        <fullName evidence="3">Glutathione synthase</fullName>
    </submittedName>
</protein>
<keyword evidence="1" id="KW-0067">ATP-binding</keyword>
<dbReference type="SUPFAM" id="SSF56059">
    <property type="entry name" value="Glutathione synthetase ATP-binding domain-like"/>
    <property type="match status" value="1"/>
</dbReference>
<dbReference type="Gene3D" id="3.30.1490.20">
    <property type="entry name" value="ATP-grasp fold, A domain"/>
    <property type="match status" value="1"/>
</dbReference>
<feature type="domain" description="ATP-grasp" evidence="2">
    <location>
        <begin position="123"/>
        <end position="325"/>
    </location>
</feature>
<dbReference type="RefSeq" id="WP_208902362.1">
    <property type="nucleotide sequence ID" value="NZ_CP011497.1"/>
</dbReference>
<keyword evidence="1" id="KW-0547">Nucleotide-binding</keyword>
<dbReference type="Gene3D" id="3.40.50.20">
    <property type="match status" value="1"/>
</dbReference>
<evidence type="ECO:0000259" key="2">
    <source>
        <dbReference type="PROSITE" id="PS50975"/>
    </source>
</evidence>
<keyword evidence="4" id="KW-1185">Reference proteome</keyword>
<dbReference type="EMBL" id="CP011497">
    <property type="protein sequence ID" value="AKJ14864.1"/>
    <property type="molecule type" value="Genomic_DNA"/>
</dbReference>
<evidence type="ECO:0000256" key="1">
    <source>
        <dbReference type="PROSITE-ProRule" id="PRU00409"/>
    </source>
</evidence>
<dbReference type="InterPro" id="IPR004218">
    <property type="entry name" value="GSHS_ATP-bd"/>
</dbReference>
<reference evidence="3 4" key="1">
    <citation type="journal article" date="2015" name="ISME J.">
        <title>Draft Genome Sequence of Streptomyces incarnatus NRRL8089, which Produces the Nucleoside Antibiotic Sinefungin.</title>
        <authorList>
            <person name="Oshima K."/>
            <person name="Hattori M."/>
            <person name="Shimizu H."/>
            <person name="Fukuda K."/>
            <person name="Nemoto M."/>
            <person name="Inagaki K."/>
            <person name="Tamura T."/>
        </authorList>
    </citation>
    <scope>NUCLEOTIDE SEQUENCE [LARGE SCALE GENOMIC DNA]</scope>
    <source>
        <strain evidence="3 4">NRRL 8089</strain>
    </source>
</reference>
<organism evidence="3 4">
    <name type="scientific">Streptomyces incarnatus</name>
    <dbReference type="NCBI Taxonomy" id="665007"/>
    <lineage>
        <taxon>Bacteria</taxon>
        <taxon>Bacillati</taxon>
        <taxon>Actinomycetota</taxon>
        <taxon>Actinomycetes</taxon>
        <taxon>Kitasatosporales</taxon>
        <taxon>Streptomycetaceae</taxon>
        <taxon>Streptomyces</taxon>
    </lineage>
</organism>